<evidence type="ECO:0000256" key="1">
    <source>
        <dbReference type="SAM" id="MobiDB-lite"/>
    </source>
</evidence>
<proteinExistence type="predicted"/>
<gene>
    <name evidence="2" type="ORF">AVDCRST_MAG88-3168</name>
</gene>
<dbReference type="EMBL" id="CADCWM010000763">
    <property type="protein sequence ID" value="CAA9579587.1"/>
    <property type="molecule type" value="Genomic_DNA"/>
</dbReference>
<evidence type="ECO:0000313" key="2">
    <source>
        <dbReference type="EMBL" id="CAA9579587.1"/>
    </source>
</evidence>
<dbReference type="AlphaFoldDB" id="A0A6J4VJA3"/>
<feature type="region of interest" description="Disordered" evidence="1">
    <location>
        <begin position="76"/>
        <end position="104"/>
    </location>
</feature>
<sequence>KYQPTFSAEDHAVCEQTMRRHKAPQNQVYRAKLALLLAEHPAVDNVTAGGRVGKHPNWVRYWRRIWTVEGFRLTDRGGQGRKPAFPPTAGRAGQGAGLRVADAA</sequence>
<accession>A0A6J4VJA3</accession>
<reference evidence="2" key="1">
    <citation type="submission" date="2020-02" db="EMBL/GenBank/DDBJ databases">
        <authorList>
            <person name="Meier V. D."/>
        </authorList>
    </citation>
    <scope>NUCLEOTIDE SEQUENCE</scope>
    <source>
        <strain evidence="2">AVDCRST_MAG88</strain>
    </source>
</reference>
<protein>
    <submittedName>
        <fullName evidence="2">Uncharacterized protein</fullName>
    </submittedName>
</protein>
<name>A0A6J4VJA3_9BACT</name>
<organism evidence="2">
    <name type="scientific">uncultured Thermomicrobiales bacterium</name>
    <dbReference type="NCBI Taxonomy" id="1645740"/>
    <lineage>
        <taxon>Bacteria</taxon>
        <taxon>Pseudomonadati</taxon>
        <taxon>Thermomicrobiota</taxon>
        <taxon>Thermomicrobia</taxon>
        <taxon>Thermomicrobiales</taxon>
        <taxon>environmental samples</taxon>
    </lineage>
</organism>
<feature type="non-terminal residue" evidence="2">
    <location>
        <position position="1"/>
    </location>
</feature>